<evidence type="ECO:0000313" key="2">
    <source>
        <dbReference type="EMBL" id="KAJ2852307.1"/>
    </source>
</evidence>
<sequence>MSSASSAMGSPSNWPCRRNPIPAEFLYGTPPRRCKTEAFDLKPQADTSSSNMWGWDSAFSQAASPDTLRSCDSTLTVQLKQYKRNTNDLCKQIKLYEDDISLHLQRIKELEDELEGSYRREKAGKQLYEQSQHRIKMLEDEKEQWLKELDVLNRLHKSELQAVERQHNRKIDDLLAELSMSKSTAENLSTRISELARELTKSKAQENLVRVANASLLERLSQAKQSESECRTKIAAKEMLIDELFDCIDELEQRLQLNEKIDAVAQEPNGEVVMVRNDMPPVNELSLFCEISQAVSAPPAYSSISAQATDATKANVDFDDESSLYWAAVYLHMGWALYIRIFVRPILRVMAAVVRIALGFVVPEMLLQTNLAIMLSKLQTLL</sequence>
<dbReference type="AlphaFoldDB" id="A0A9W8IJS6"/>
<comment type="caution">
    <text evidence="2">The sequence shown here is derived from an EMBL/GenBank/DDBJ whole genome shotgun (WGS) entry which is preliminary data.</text>
</comment>
<dbReference type="EMBL" id="JANBUW010000004">
    <property type="protein sequence ID" value="KAJ2852307.1"/>
    <property type="molecule type" value="Genomic_DNA"/>
</dbReference>
<keyword evidence="3" id="KW-1185">Reference proteome</keyword>
<protein>
    <submittedName>
        <fullName evidence="2">Uncharacterized protein</fullName>
    </submittedName>
</protein>
<gene>
    <name evidence="2" type="ORF">IWW36_000450</name>
</gene>
<organism evidence="2 3">
    <name type="scientific">Coemansia brasiliensis</name>
    <dbReference type="NCBI Taxonomy" id="2650707"/>
    <lineage>
        <taxon>Eukaryota</taxon>
        <taxon>Fungi</taxon>
        <taxon>Fungi incertae sedis</taxon>
        <taxon>Zoopagomycota</taxon>
        <taxon>Kickxellomycotina</taxon>
        <taxon>Kickxellomycetes</taxon>
        <taxon>Kickxellales</taxon>
        <taxon>Kickxellaceae</taxon>
        <taxon>Coemansia</taxon>
    </lineage>
</organism>
<name>A0A9W8IJS6_9FUNG</name>
<dbReference type="Proteomes" id="UP001139887">
    <property type="component" value="Unassembled WGS sequence"/>
</dbReference>
<evidence type="ECO:0000313" key="3">
    <source>
        <dbReference type="Proteomes" id="UP001139887"/>
    </source>
</evidence>
<keyword evidence="1" id="KW-0175">Coiled coil</keyword>
<proteinExistence type="predicted"/>
<dbReference type="OrthoDB" id="5585549at2759"/>
<feature type="coiled-coil region" evidence="1">
    <location>
        <begin position="79"/>
        <end position="205"/>
    </location>
</feature>
<reference evidence="2" key="1">
    <citation type="submission" date="2022-07" db="EMBL/GenBank/DDBJ databases">
        <title>Phylogenomic reconstructions and comparative analyses of Kickxellomycotina fungi.</title>
        <authorList>
            <person name="Reynolds N.K."/>
            <person name="Stajich J.E."/>
            <person name="Barry K."/>
            <person name="Grigoriev I.V."/>
            <person name="Crous P."/>
            <person name="Smith M.E."/>
        </authorList>
    </citation>
    <scope>NUCLEOTIDE SEQUENCE</scope>
    <source>
        <strain evidence="2">NRRL 1566</strain>
    </source>
</reference>
<accession>A0A9W8IJS6</accession>
<evidence type="ECO:0000256" key="1">
    <source>
        <dbReference type="SAM" id="Coils"/>
    </source>
</evidence>